<dbReference type="Gene3D" id="1.20.5.780">
    <property type="entry name" value="Single helix bin"/>
    <property type="match status" value="1"/>
</dbReference>
<evidence type="ECO:0000313" key="9">
    <source>
        <dbReference type="Proteomes" id="UP000261640"/>
    </source>
</evidence>
<evidence type="ECO:0000313" key="8">
    <source>
        <dbReference type="Ensembl" id="ENSMAMP00000066292.1"/>
    </source>
</evidence>
<feature type="chain" id="PRO_5031609106" description="FXYD domain-containing ion transport regulator" evidence="7">
    <location>
        <begin position="20"/>
        <end position="84"/>
    </location>
</feature>
<keyword evidence="9" id="KW-1185">Reference proteome</keyword>
<evidence type="ECO:0000256" key="1">
    <source>
        <dbReference type="ARBA" id="ARBA00004167"/>
    </source>
</evidence>
<feature type="transmembrane region" description="Helical" evidence="7">
    <location>
        <begin position="35"/>
        <end position="59"/>
    </location>
</feature>
<organism evidence="8 9">
    <name type="scientific">Mastacembelus armatus</name>
    <name type="common">zig-zag eel</name>
    <dbReference type="NCBI Taxonomy" id="205130"/>
    <lineage>
        <taxon>Eukaryota</taxon>
        <taxon>Metazoa</taxon>
        <taxon>Chordata</taxon>
        <taxon>Craniata</taxon>
        <taxon>Vertebrata</taxon>
        <taxon>Euteleostomi</taxon>
        <taxon>Actinopterygii</taxon>
        <taxon>Neopterygii</taxon>
        <taxon>Teleostei</taxon>
        <taxon>Neoteleostei</taxon>
        <taxon>Acanthomorphata</taxon>
        <taxon>Anabantaria</taxon>
        <taxon>Synbranchiformes</taxon>
        <taxon>Mastacembelidae</taxon>
        <taxon>Mastacembelus</taxon>
    </lineage>
</organism>
<dbReference type="GO" id="GO:0043269">
    <property type="term" value="P:regulation of monoatomic ion transport"/>
    <property type="evidence" value="ECO:0007669"/>
    <property type="project" value="InterPro"/>
</dbReference>
<keyword evidence="6 7" id="KW-0472">Membrane</keyword>
<dbReference type="AlphaFoldDB" id="A0A7N8YJ16"/>
<feature type="signal peptide" evidence="7">
    <location>
        <begin position="1"/>
        <end position="19"/>
    </location>
</feature>
<proteinExistence type="inferred from homology"/>
<evidence type="ECO:0000256" key="6">
    <source>
        <dbReference type="ARBA" id="ARBA00023136"/>
    </source>
</evidence>
<evidence type="ECO:0000256" key="2">
    <source>
        <dbReference type="ARBA" id="ARBA00005948"/>
    </source>
</evidence>
<dbReference type="InParanoid" id="A0A7N8YJ16"/>
<accession>A0A7N8YJ16</accession>
<keyword evidence="7" id="KW-1133">Transmembrane helix</keyword>
<dbReference type="PANTHER" id="PTHR14132">
    <property type="entry name" value="SODIUM/POTASSIUM-TRANSPORTING ATPASE SUBUNIT GAMMA"/>
    <property type="match status" value="1"/>
</dbReference>
<comment type="subcellular location">
    <subcellularLocation>
        <location evidence="1">Membrane</location>
        <topology evidence="1">Single-pass membrane protein</topology>
    </subcellularLocation>
</comment>
<dbReference type="GO" id="GO:0017080">
    <property type="term" value="F:sodium channel regulator activity"/>
    <property type="evidence" value="ECO:0007669"/>
    <property type="project" value="TreeGrafter"/>
</dbReference>
<evidence type="ECO:0000256" key="7">
    <source>
        <dbReference type="RuleBase" id="RU364131"/>
    </source>
</evidence>
<keyword evidence="5 7" id="KW-0406">Ion transport</keyword>
<dbReference type="GeneTree" id="ENSGT01150000287192"/>
<evidence type="ECO:0000256" key="3">
    <source>
        <dbReference type="ARBA" id="ARBA00022448"/>
    </source>
</evidence>
<keyword evidence="7" id="KW-0732">Signal</keyword>
<sequence length="84" mass="9492">EVVPLPLLLLPFFFMCSNCTESNIKYFSVSDYESLRIGGLVFAVVLFILGIVLIVSKFITTGLTHKKSKPWVNYCLAIKKIINH</sequence>
<reference evidence="8" key="2">
    <citation type="submission" date="2025-09" db="UniProtKB">
        <authorList>
            <consortium name="Ensembl"/>
        </authorList>
    </citation>
    <scope>IDENTIFICATION</scope>
</reference>
<reference evidence="8" key="1">
    <citation type="submission" date="2025-08" db="UniProtKB">
        <authorList>
            <consortium name="Ensembl"/>
        </authorList>
    </citation>
    <scope>IDENTIFICATION</scope>
</reference>
<keyword evidence="3 7" id="KW-0813">Transport</keyword>
<keyword evidence="4 7" id="KW-0812">Transmembrane</keyword>
<name>A0A7N8YJ16_9TELE</name>
<evidence type="ECO:0000256" key="5">
    <source>
        <dbReference type="ARBA" id="ARBA00023065"/>
    </source>
</evidence>
<dbReference type="Pfam" id="PF02038">
    <property type="entry name" value="ATP1G1_PLM_MAT8"/>
    <property type="match status" value="1"/>
</dbReference>
<comment type="similarity">
    <text evidence="2 7">Belongs to the FXYD family.</text>
</comment>
<dbReference type="Ensembl" id="ENSMAMT00000053871.1">
    <property type="protein sequence ID" value="ENSMAMP00000066292.1"/>
    <property type="gene ID" value="ENSMAMG00000026437.1"/>
</dbReference>
<dbReference type="Proteomes" id="UP000261640">
    <property type="component" value="Unplaced"/>
</dbReference>
<dbReference type="GO" id="GO:0016020">
    <property type="term" value="C:membrane"/>
    <property type="evidence" value="ECO:0007669"/>
    <property type="project" value="UniProtKB-SubCell"/>
</dbReference>
<protein>
    <recommendedName>
        <fullName evidence="7">FXYD domain-containing ion transport regulator</fullName>
    </recommendedName>
</protein>
<evidence type="ECO:0000256" key="4">
    <source>
        <dbReference type="ARBA" id="ARBA00022692"/>
    </source>
</evidence>
<dbReference type="GO" id="GO:0006811">
    <property type="term" value="P:monoatomic ion transport"/>
    <property type="evidence" value="ECO:0007669"/>
    <property type="project" value="UniProtKB-KW"/>
</dbReference>
<dbReference type="InterPro" id="IPR000272">
    <property type="entry name" value="Ion-transport_regulator_FXYD"/>
</dbReference>